<evidence type="ECO:0000313" key="2">
    <source>
        <dbReference type="EMBL" id="EQC38425.1"/>
    </source>
</evidence>
<sequence length="437" mass="47493">MNALSNFSAMIHVGEAGKVGDGVNAYHVYPIRSAGAGPILHEVDRRYSDFAWLQSQLLKTCPGCIVPPLPAKVVGLLHSREFLEARRVGLQKFLTNVAGHDVLAVAPCFLAFLSVSTVDLTQLKAKAKDAAPKQALSSWFGKAVQKWSEHDKVQTLASRAYGKDLSKPKTDQDREFDQIAAYVSHLEASAKALQQKVVAAYRANKVAAAAYGDVIDATSSLAELEASLPEMKAVAFTSFVQILDARARHLDVAWNGLADGIDDFARWIGSVQAALATREDRRFAYQAQLAAVNRLAAAPESPTRRSSFGSFMASSPNPTAVANALADAQAAYEAVHARVMSEVLKFREEKASALKQLYLAFASLQSDHAREFAATLDRVLPRMKEAAGICVPQDEIRRATMPSLKLPFASEDDDMDNNAEYGAVTEHEEKPYVDVSL</sequence>
<feature type="domain" description="PX" evidence="1">
    <location>
        <begin position="7"/>
        <end position="120"/>
    </location>
</feature>
<dbReference type="Pfam" id="PF00787">
    <property type="entry name" value="PX"/>
    <property type="match status" value="1"/>
</dbReference>
<dbReference type="GeneID" id="19944861"/>
<dbReference type="InterPro" id="IPR027267">
    <property type="entry name" value="AH/BAR_dom_sf"/>
</dbReference>
<dbReference type="Pfam" id="PF09325">
    <property type="entry name" value="Vps5"/>
    <property type="match status" value="1"/>
</dbReference>
<dbReference type="GO" id="GO:0005768">
    <property type="term" value="C:endosome"/>
    <property type="evidence" value="ECO:0007669"/>
    <property type="project" value="TreeGrafter"/>
</dbReference>
<dbReference type="RefSeq" id="XP_008608017.1">
    <property type="nucleotide sequence ID" value="XM_008609795.1"/>
</dbReference>
<protein>
    <recommendedName>
        <fullName evidence="1">PX domain-containing protein</fullName>
    </recommendedName>
</protein>
<dbReference type="PANTHER" id="PTHR10555:SF170">
    <property type="entry name" value="FI18122P1"/>
    <property type="match status" value="1"/>
</dbReference>
<reference evidence="2 3" key="1">
    <citation type="submission" date="2012-04" db="EMBL/GenBank/DDBJ databases">
        <title>The Genome Sequence of Saprolegnia declina VS20.</title>
        <authorList>
            <consortium name="The Broad Institute Genome Sequencing Platform"/>
            <person name="Russ C."/>
            <person name="Nusbaum C."/>
            <person name="Tyler B."/>
            <person name="van West P."/>
            <person name="Dieguez-Uribeondo J."/>
            <person name="de Bruijn I."/>
            <person name="Tripathy S."/>
            <person name="Jiang R."/>
            <person name="Young S.K."/>
            <person name="Zeng Q."/>
            <person name="Gargeya S."/>
            <person name="Fitzgerald M."/>
            <person name="Haas B."/>
            <person name="Abouelleil A."/>
            <person name="Alvarado L."/>
            <person name="Arachchi H.M."/>
            <person name="Berlin A."/>
            <person name="Chapman S.B."/>
            <person name="Goldberg J."/>
            <person name="Griggs A."/>
            <person name="Gujja S."/>
            <person name="Hansen M."/>
            <person name="Howarth C."/>
            <person name="Imamovic A."/>
            <person name="Larimer J."/>
            <person name="McCowen C."/>
            <person name="Montmayeur A."/>
            <person name="Murphy C."/>
            <person name="Neiman D."/>
            <person name="Pearson M."/>
            <person name="Priest M."/>
            <person name="Roberts A."/>
            <person name="Saif S."/>
            <person name="Shea T."/>
            <person name="Sisk P."/>
            <person name="Sykes S."/>
            <person name="Wortman J."/>
            <person name="Nusbaum C."/>
            <person name="Birren B."/>
        </authorList>
    </citation>
    <scope>NUCLEOTIDE SEQUENCE [LARGE SCALE GENOMIC DNA]</scope>
    <source>
        <strain evidence="2 3">VS20</strain>
    </source>
</reference>
<dbReference type="EMBL" id="JH767141">
    <property type="protein sequence ID" value="EQC38425.1"/>
    <property type="molecule type" value="Genomic_DNA"/>
</dbReference>
<dbReference type="SUPFAM" id="SSF64268">
    <property type="entry name" value="PX domain"/>
    <property type="match status" value="1"/>
</dbReference>
<dbReference type="InterPro" id="IPR015404">
    <property type="entry name" value="Vps5_C"/>
</dbReference>
<dbReference type="SUPFAM" id="SSF103657">
    <property type="entry name" value="BAR/IMD domain-like"/>
    <property type="match status" value="1"/>
</dbReference>
<accession>T0QWN4</accession>
<dbReference type="AlphaFoldDB" id="T0QWN4"/>
<gene>
    <name evidence="2" type="ORF">SDRG_04134</name>
</gene>
<dbReference type="STRING" id="1156394.T0QWN4"/>
<dbReference type="Proteomes" id="UP000030762">
    <property type="component" value="Unassembled WGS sequence"/>
</dbReference>
<dbReference type="InParanoid" id="T0QWN4"/>
<dbReference type="Gene3D" id="1.20.1270.60">
    <property type="entry name" value="Arfaptin homology (AH) domain/BAR domain"/>
    <property type="match status" value="1"/>
</dbReference>
<keyword evidence="3" id="KW-1185">Reference proteome</keyword>
<organism evidence="2 3">
    <name type="scientific">Saprolegnia diclina (strain VS20)</name>
    <dbReference type="NCBI Taxonomy" id="1156394"/>
    <lineage>
        <taxon>Eukaryota</taxon>
        <taxon>Sar</taxon>
        <taxon>Stramenopiles</taxon>
        <taxon>Oomycota</taxon>
        <taxon>Saprolegniomycetes</taxon>
        <taxon>Saprolegniales</taxon>
        <taxon>Saprolegniaceae</taxon>
        <taxon>Saprolegnia</taxon>
    </lineage>
</organism>
<evidence type="ECO:0000259" key="1">
    <source>
        <dbReference type="PROSITE" id="PS50195"/>
    </source>
</evidence>
<dbReference type="GO" id="GO:0035091">
    <property type="term" value="F:phosphatidylinositol binding"/>
    <property type="evidence" value="ECO:0007669"/>
    <property type="project" value="InterPro"/>
</dbReference>
<dbReference type="VEuPathDB" id="FungiDB:SDRG_04134"/>
<proteinExistence type="predicted"/>
<dbReference type="SMART" id="SM00312">
    <property type="entry name" value="PX"/>
    <property type="match status" value="1"/>
</dbReference>
<name>T0QWN4_SAPDV</name>
<dbReference type="PROSITE" id="PS50195">
    <property type="entry name" value="PX"/>
    <property type="match status" value="1"/>
</dbReference>
<dbReference type="eggNOG" id="KOG2273">
    <property type="taxonomic scope" value="Eukaryota"/>
</dbReference>
<dbReference type="OrthoDB" id="271164at2759"/>
<dbReference type="OMA" id="HEVDRRY"/>
<dbReference type="InterPro" id="IPR001683">
    <property type="entry name" value="PX_dom"/>
</dbReference>
<dbReference type="InterPro" id="IPR036871">
    <property type="entry name" value="PX_dom_sf"/>
</dbReference>
<dbReference type="Gene3D" id="3.30.1520.10">
    <property type="entry name" value="Phox-like domain"/>
    <property type="match status" value="1"/>
</dbReference>
<evidence type="ECO:0000313" key="3">
    <source>
        <dbReference type="Proteomes" id="UP000030762"/>
    </source>
</evidence>
<dbReference type="PANTHER" id="PTHR10555">
    <property type="entry name" value="SORTING NEXIN"/>
    <property type="match status" value="1"/>
</dbReference>